<feature type="binding site" evidence="4">
    <location>
        <position position="212"/>
    </location>
    <ligand>
        <name>S-adenosyl-L-methionine</name>
        <dbReference type="ChEBI" id="CHEBI:59789"/>
    </ligand>
</feature>
<dbReference type="PANTHER" id="PTHR18895:SF74">
    <property type="entry name" value="MTRF1L RELEASE FACTOR GLUTAMINE METHYLTRANSFERASE"/>
    <property type="match status" value="1"/>
</dbReference>
<gene>
    <name evidence="4 7" type="primary">prmC</name>
    <name evidence="7" type="ORF">LSG31_04950</name>
</gene>
<protein>
    <recommendedName>
        <fullName evidence="4">Release factor glutamine methyltransferase</fullName>
        <shortName evidence="4">RF MTase</shortName>
        <ecNumber evidence="4">2.1.1.297</ecNumber>
    </recommendedName>
    <alternativeName>
        <fullName evidence="4">N5-glutamine methyltransferase PrmC</fullName>
    </alternativeName>
    <alternativeName>
        <fullName evidence="4">Protein-(glutamine-N5) MTase PrmC</fullName>
    </alternativeName>
    <alternativeName>
        <fullName evidence="4">Protein-glutamine N-methyltransferase PrmC</fullName>
    </alternativeName>
</protein>
<feature type="binding site" evidence="4">
    <location>
        <position position="168"/>
    </location>
    <ligand>
        <name>S-adenosyl-L-methionine</name>
        <dbReference type="ChEBI" id="CHEBI:59789"/>
    </ligand>
</feature>
<evidence type="ECO:0000256" key="3">
    <source>
        <dbReference type="ARBA" id="ARBA00022691"/>
    </source>
</evidence>
<feature type="domain" description="Methyltransferase" evidence="5">
    <location>
        <begin position="131"/>
        <end position="218"/>
    </location>
</feature>
<reference evidence="7" key="1">
    <citation type="submission" date="2021-12" db="EMBL/GenBank/DDBJ databases">
        <title>Alicyclobacillaceae gen. nov., sp. nov., isolated from chalcocite enrichment system.</title>
        <authorList>
            <person name="Jiang Z."/>
        </authorList>
    </citation>
    <scope>NUCLEOTIDE SEQUENCE</scope>
    <source>
        <strain evidence="7">MYW30-H2</strain>
    </source>
</reference>
<name>A0ABY4CM75_9BACL</name>
<dbReference type="HAMAP" id="MF_02126">
    <property type="entry name" value="RF_methyltr_PrmC"/>
    <property type="match status" value="1"/>
</dbReference>
<dbReference type="RefSeq" id="WP_347438295.1">
    <property type="nucleotide sequence ID" value="NZ_CP089291.1"/>
</dbReference>
<dbReference type="GO" id="GO:0032259">
    <property type="term" value="P:methylation"/>
    <property type="evidence" value="ECO:0007669"/>
    <property type="project" value="UniProtKB-KW"/>
</dbReference>
<dbReference type="NCBIfam" id="TIGR03534">
    <property type="entry name" value="RF_mod_PrmC"/>
    <property type="match status" value="1"/>
</dbReference>
<dbReference type="Gene3D" id="1.10.8.10">
    <property type="entry name" value="DNA helicase RuvA subunit, C-terminal domain"/>
    <property type="match status" value="1"/>
</dbReference>
<proteinExistence type="inferred from homology"/>
<dbReference type="Pfam" id="PF13847">
    <property type="entry name" value="Methyltransf_31"/>
    <property type="match status" value="1"/>
</dbReference>
<dbReference type="Gene3D" id="3.40.50.150">
    <property type="entry name" value="Vaccinia Virus protein VP39"/>
    <property type="match status" value="1"/>
</dbReference>
<dbReference type="PROSITE" id="PS00092">
    <property type="entry name" value="N6_MTASE"/>
    <property type="match status" value="1"/>
</dbReference>
<dbReference type="Proteomes" id="UP000830167">
    <property type="component" value="Chromosome"/>
</dbReference>
<dbReference type="SUPFAM" id="SSF53335">
    <property type="entry name" value="S-adenosyl-L-methionine-dependent methyltransferases"/>
    <property type="match status" value="1"/>
</dbReference>
<dbReference type="InterPro" id="IPR004556">
    <property type="entry name" value="HemK-like"/>
</dbReference>
<accession>A0ABY4CM75</accession>
<dbReference type="Pfam" id="PF17827">
    <property type="entry name" value="PrmC_N"/>
    <property type="match status" value="1"/>
</dbReference>
<keyword evidence="3 4" id="KW-0949">S-adenosyl-L-methionine</keyword>
<keyword evidence="2 4" id="KW-0808">Transferase</keyword>
<dbReference type="InterPro" id="IPR025714">
    <property type="entry name" value="Methyltranfer_dom"/>
</dbReference>
<dbReference type="InterPro" id="IPR040758">
    <property type="entry name" value="PrmC_N"/>
</dbReference>
<sequence>MDADFPLSPDASYTVREAHTWASRFLDAKGVIYPERNAEWMLRHLLKWSSLDWLTKWNEPLPGPVQAVFIDWVKRRGQREPLQYILGEAEFYGRTFQVNTAVLIPRPETECLVERALQLFQEIPEHGGRPLRVVDIGVGSGAIAITMALELTARMSRKNIPFEIHGIDISASALHVATANAQRLGAQITFHQGDGLQPMIEKGMAVDMIVSNPPYIPDMDIQTLQTEVRNFEPHLALKGGMDGMDPYRHIIGQCEWFGSAKDLPSAVLFEVGAGQAERVADMLRQDPLCMRTEIHQDLAGINRIVVGIRKSSTCR</sequence>
<comment type="catalytic activity">
    <reaction evidence="4">
        <text>L-glutaminyl-[peptide chain release factor] + S-adenosyl-L-methionine = N(5)-methyl-L-glutaminyl-[peptide chain release factor] + S-adenosyl-L-homocysteine + H(+)</text>
        <dbReference type="Rhea" id="RHEA:42896"/>
        <dbReference type="Rhea" id="RHEA-COMP:10271"/>
        <dbReference type="Rhea" id="RHEA-COMP:10272"/>
        <dbReference type="ChEBI" id="CHEBI:15378"/>
        <dbReference type="ChEBI" id="CHEBI:30011"/>
        <dbReference type="ChEBI" id="CHEBI:57856"/>
        <dbReference type="ChEBI" id="CHEBI:59789"/>
        <dbReference type="ChEBI" id="CHEBI:61891"/>
        <dbReference type="EC" id="2.1.1.297"/>
    </reaction>
</comment>
<dbReference type="EMBL" id="CP089291">
    <property type="protein sequence ID" value="UOF91601.1"/>
    <property type="molecule type" value="Genomic_DNA"/>
</dbReference>
<dbReference type="GO" id="GO:0102559">
    <property type="term" value="F:peptide chain release factor N(5)-glutamine methyltransferase activity"/>
    <property type="evidence" value="ECO:0007669"/>
    <property type="project" value="UniProtKB-EC"/>
</dbReference>
<comment type="similarity">
    <text evidence="4">Belongs to the protein N5-glutamine methyltransferase family. PrmC subfamily.</text>
</comment>
<feature type="binding site" evidence="4">
    <location>
        <begin position="137"/>
        <end position="141"/>
    </location>
    <ligand>
        <name>S-adenosyl-L-methionine</name>
        <dbReference type="ChEBI" id="CHEBI:59789"/>
    </ligand>
</feature>
<evidence type="ECO:0000256" key="2">
    <source>
        <dbReference type="ARBA" id="ARBA00022679"/>
    </source>
</evidence>
<dbReference type="CDD" id="cd02440">
    <property type="entry name" value="AdoMet_MTases"/>
    <property type="match status" value="1"/>
</dbReference>
<dbReference type="InterPro" id="IPR002052">
    <property type="entry name" value="DNA_methylase_N6_adenine_CS"/>
</dbReference>
<dbReference type="InterPro" id="IPR029063">
    <property type="entry name" value="SAM-dependent_MTases_sf"/>
</dbReference>
<evidence type="ECO:0000313" key="8">
    <source>
        <dbReference type="Proteomes" id="UP000830167"/>
    </source>
</evidence>
<dbReference type="InterPro" id="IPR050320">
    <property type="entry name" value="N5-glutamine_MTase"/>
</dbReference>
<organism evidence="7 8">
    <name type="scientific">Fodinisporobacter ferrooxydans</name>
    <dbReference type="NCBI Taxonomy" id="2901836"/>
    <lineage>
        <taxon>Bacteria</taxon>
        <taxon>Bacillati</taxon>
        <taxon>Bacillota</taxon>
        <taxon>Bacilli</taxon>
        <taxon>Bacillales</taxon>
        <taxon>Alicyclobacillaceae</taxon>
        <taxon>Fodinisporobacter</taxon>
    </lineage>
</organism>
<comment type="caution">
    <text evidence="4">Lacks conserved residue(s) required for the propagation of feature annotation.</text>
</comment>
<evidence type="ECO:0000313" key="7">
    <source>
        <dbReference type="EMBL" id="UOF91601.1"/>
    </source>
</evidence>
<dbReference type="InterPro" id="IPR019874">
    <property type="entry name" value="RF_methyltr_PrmC"/>
</dbReference>
<dbReference type="PANTHER" id="PTHR18895">
    <property type="entry name" value="HEMK METHYLTRANSFERASE"/>
    <property type="match status" value="1"/>
</dbReference>
<evidence type="ECO:0000259" key="6">
    <source>
        <dbReference type="Pfam" id="PF17827"/>
    </source>
</evidence>
<dbReference type="NCBIfam" id="TIGR00536">
    <property type="entry name" value="hemK_fam"/>
    <property type="match status" value="1"/>
</dbReference>
<evidence type="ECO:0000256" key="4">
    <source>
        <dbReference type="HAMAP-Rule" id="MF_02126"/>
    </source>
</evidence>
<keyword evidence="1 4" id="KW-0489">Methyltransferase</keyword>
<feature type="binding site" evidence="4">
    <location>
        <begin position="212"/>
        <end position="215"/>
    </location>
    <ligand>
        <name>substrate</name>
    </ligand>
</feature>
<evidence type="ECO:0000256" key="1">
    <source>
        <dbReference type="ARBA" id="ARBA00022603"/>
    </source>
</evidence>
<comment type="function">
    <text evidence="4">Methylates the class 1 translation termination release factors RF1/PrfA and RF2/PrfB on the glutamine residue of the universally conserved GGQ motif.</text>
</comment>
<dbReference type="EC" id="2.1.1.297" evidence="4"/>
<feature type="domain" description="Release factor glutamine methyltransferase N-terminal" evidence="6">
    <location>
        <begin position="17"/>
        <end position="87"/>
    </location>
</feature>
<keyword evidence="8" id="KW-1185">Reference proteome</keyword>
<evidence type="ECO:0000259" key="5">
    <source>
        <dbReference type="Pfam" id="PF13847"/>
    </source>
</evidence>